<accession>A0A0P5ZHF8</accession>
<dbReference type="GO" id="GO:0016624">
    <property type="term" value="F:oxidoreductase activity, acting on the aldehyde or oxo group of donors, disulfide as acceptor"/>
    <property type="evidence" value="ECO:0007669"/>
    <property type="project" value="InterPro"/>
</dbReference>
<dbReference type="PANTHER" id="PTHR23152:SF4">
    <property type="entry name" value="2-OXOADIPATE DEHYDROGENASE COMPLEX COMPONENT E1"/>
    <property type="match status" value="1"/>
</dbReference>
<feature type="domain" description="Transketolase-like pyrimidine-binding" evidence="7">
    <location>
        <begin position="567"/>
        <end position="772"/>
    </location>
</feature>
<comment type="similarity">
    <text evidence="2">Belongs to the alpha-ketoglutarate dehydrogenase family.</text>
</comment>
<reference evidence="8" key="1">
    <citation type="submission" date="2015-10" db="EMBL/GenBank/DDBJ databases">
        <title>Daphnia magna gene sets from two clonal populations assembled and annotated with EvidentialGene.</title>
        <authorList>
            <person name="Gilbert D."/>
            <person name="Podicheti R."/>
            <person name="Orsini L."/>
            <person name="Colbourne J."/>
            <person name="Pfrender M."/>
        </authorList>
    </citation>
    <scope>NUCLEOTIDE SEQUENCE</scope>
</reference>
<evidence type="ECO:0000313" key="9">
    <source>
        <dbReference type="EMBL" id="KZS12210.1"/>
    </source>
</evidence>
<evidence type="ECO:0000259" key="7">
    <source>
        <dbReference type="SMART" id="SM00861"/>
    </source>
</evidence>
<dbReference type="InterPro" id="IPR001017">
    <property type="entry name" value="DH_E1"/>
</dbReference>
<dbReference type="Proteomes" id="UP000076858">
    <property type="component" value="Unassembled WGS sequence"/>
</dbReference>
<evidence type="ECO:0000313" key="8">
    <source>
        <dbReference type="EMBL" id="JAI86073.1"/>
    </source>
</evidence>
<dbReference type="Gene3D" id="3.40.50.11610">
    <property type="entry name" value="Multifunctional 2-oxoglutarate metabolism enzyme, C-terminal domain"/>
    <property type="match status" value="1"/>
</dbReference>
<evidence type="ECO:0000256" key="4">
    <source>
        <dbReference type="ARBA" id="ARBA00023002"/>
    </source>
</evidence>
<evidence type="ECO:0000313" key="10">
    <source>
        <dbReference type="Proteomes" id="UP000076858"/>
    </source>
</evidence>
<dbReference type="Pfam" id="PF00676">
    <property type="entry name" value="E1_dh"/>
    <property type="match status" value="1"/>
</dbReference>
<reference evidence="8" key="2">
    <citation type="submission" date="2015-10" db="EMBL/GenBank/DDBJ databases">
        <authorList>
            <person name="Gilbert D.G."/>
        </authorList>
    </citation>
    <scope>NUCLEOTIDE SEQUENCE</scope>
</reference>
<dbReference type="AlphaFoldDB" id="A0A0P5ZHF8"/>
<dbReference type="InterPro" id="IPR005475">
    <property type="entry name" value="Transketolase-like_Pyr-bd"/>
</dbReference>
<evidence type="ECO:0000256" key="6">
    <source>
        <dbReference type="SAM" id="MobiDB-lite"/>
    </source>
</evidence>
<dbReference type="OrthoDB" id="413077at2759"/>
<sequence length="918" mass="102155">MTSLMLCRNQCNLKYFQRLVSPFSSFRGYHSRQGVYGFKPQIHASHTNNNAEGKEGKFHSQDQNPNLLRLVEAYHRYGHLKAALDPLHLQDTHNVPELSPLFYGLSDTEQTSDVVLQLEKMYCSSTGVEFMHIESLEEREWLISEHEAISSQEVDPVTKKEIAEAMIISQNFDNFVGSKFPTVKRYGGEGAESCIPFYREIFKLAAANDVQHVFMCMAHRGRLNLLTGMLNCPYELMFSKIKGRSELPVGTKGIGDVLSHLTSVTKLNFDGKSVSVTMLPNPSHLEAANPFTAGRVRAEQQRIQEGDYGSGNMGDRVICLQVHGDAAISGQGVVQETLAFSQVPHFAVGGSLHLIVNNQVGYTTPADRGRSSRYCSDIAKSIGVPIIHVNGDDPDAVVRAARLAWNYRKKFLRDIFVDVLCYRRWGHNEMDEPTFTNPVMYSAIHSRGCSIPDAYCRKLIDEGVLEKETHQNLLTTHTNQMSIAFKEADSYSPSASPSYSQVGEQQSKALKTATGDITSWDTGVDLDVLRWVGARSVHIPSNFSLHPTLKRGHVDARLNKLLTGTNLDWSTAESLAIASLLYQGYDCRISGQDVGRGTFSQRHCMLVDQQSNEVYIPLNDLGTPDGSQGHLEVANSILSEEAVLAFEYGNSVGRPDALCIWEAQFGDFFNGAQIIIDTFVTSGEAKWQLQSGLVMVLPHGFDGAGPEHSTCRIERFLQLTDSREDIADCDDINMQVVNPTTPAQIFHLLRRQVIRPFRKPLIVAGPKLLLRFPAAVSTLQDLAPGTSFQPVLDDTLESPADVQRMIFVSGKHYYALNQQRQEKGLKDVAIIRLEELCPFPALGIQKLVAKYSNAKEFIWCQEEPRNGGAWNFIEPRFRNVVGINLRYSGRPVLAAPAVGISALHKIEVTNLMKDIFSG</sequence>
<dbReference type="NCBIfam" id="NF006914">
    <property type="entry name" value="PRK09404.1"/>
    <property type="match status" value="1"/>
</dbReference>
<dbReference type="InterPro" id="IPR029061">
    <property type="entry name" value="THDP-binding"/>
</dbReference>
<dbReference type="EMBL" id="LRGB01001361">
    <property type="protein sequence ID" value="KZS12210.1"/>
    <property type="molecule type" value="Genomic_DNA"/>
</dbReference>
<dbReference type="EMBL" id="GDIP01237328">
    <property type="protein sequence ID" value="JAI86073.1"/>
    <property type="molecule type" value="Transcribed_RNA"/>
</dbReference>
<keyword evidence="3" id="KW-0809">Transit peptide</keyword>
<keyword evidence="4" id="KW-0560">Oxidoreductase</keyword>
<feature type="region of interest" description="Disordered" evidence="6">
    <location>
        <begin position="43"/>
        <end position="62"/>
    </location>
</feature>
<evidence type="ECO:0000256" key="1">
    <source>
        <dbReference type="ARBA" id="ARBA00001964"/>
    </source>
</evidence>
<dbReference type="CDD" id="cd02016">
    <property type="entry name" value="TPP_E1_OGDC_like"/>
    <property type="match status" value="1"/>
</dbReference>
<keyword evidence="5" id="KW-0786">Thiamine pyrophosphate</keyword>
<dbReference type="SUPFAM" id="SSF52518">
    <property type="entry name" value="Thiamin diphosphate-binding fold (THDP-binding)"/>
    <property type="match status" value="2"/>
</dbReference>
<evidence type="ECO:0000256" key="5">
    <source>
        <dbReference type="ARBA" id="ARBA00023052"/>
    </source>
</evidence>
<dbReference type="SMART" id="SM00861">
    <property type="entry name" value="Transket_pyr"/>
    <property type="match status" value="1"/>
</dbReference>
<gene>
    <name evidence="9" type="ORF">APZ42_022279</name>
</gene>
<protein>
    <submittedName>
        <fullName evidence="8">2-oxoglutarate dehydrogenase, mitochondrial</fullName>
    </submittedName>
    <submittedName>
        <fullName evidence="9">Putative 2-oxoglutarate dehydrogenase E1 component DHKTD1, mitochondrial</fullName>
    </submittedName>
</protein>
<dbReference type="Gene3D" id="3.40.50.970">
    <property type="match status" value="1"/>
</dbReference>
<dbReference type="GO" id="GO:0030976">
    <property type="term" value="F:thiamine pyrophosphate binding"/>
    <property type="evidence" value="ECO:0007669"/>
    <property type="project" value="InterPro"/>
</dbReference>
<dbReference type="InterPro" id="IPR042179">
    <property type="entry name" value="KGD_C_sf"/>
</dbReference>
<evidence type="ECO:0000256" key="3">
    <source>
        <dbReference type="ARBA" id="ARBA00022946"/>
    </source>
</evidence>
<dbReference type="InterPro" id="IPR011603">
    <property type="entry name" value="2oxoglutarate_DH_E1"/>
</dbReference>
<name>A0A0P5ZHF8_9CRUS</name>
<dbReference type="PANTHER" id="PTHR23152">
    <property type="entry name" value="2-OXOGLUTARATE DEHYDROGENASE"/>
    <property type="match status" value="1"/>
</dbReference>
<reference evidence="9 10" key="3">
    <citation type="submission" date="2016-03" db="EMBL/GenBank/DDBJ databases">
        <title>EvidentialGene: Evidence-directed Construction of Genes on Genomes.</title>
        <authorList>
            <person name="Gilbert D.G."/>
            <person name="Choi J.-H."/>
            <person name="Mockaitis K."/>
            <person name="Colbourne J."/>
            <person name="Pfrender M."/>
        </authorList>
    </citation>
    <scope>NUCLEOTIDE SEQUENCE [LARGE SCALE GENOMIC DNA]</scope>
    <source>
        <strain evidence="9 10">Xinb3</strain>
        <tissue evidence="9">Complete organism</tissue>
    </source>
</reference>
<dbReference type="Pfam" id="PF16870">
    <property type="entry name" value="OxoGdeHyase_C"/>
    <property type="match status" value="1"/>
</dbReference>
<organism evidence="9 10">
    <name type="scientific">Daphnia magna</name>
    <dbReference type="NCBI Taxonomy" id="35525"/>
    <lineage>
        <taxon>Eukaryota</taxon>
        <taxon>Metazoa</taxon>
        <taxon>Ecdysozoa</taxon>
        <taxon>Arthropoda</taxon>
        <taxon>Crustacea</taxon>
        <taxon>Branchiopoda</taxon>
        <taxon>Diplostraca</taxon>
        <taxon>Cladocera</taxon>
        <taxon>Anomopoda</taxon>
        <taxon>Daphniidae</taxon>
        <taxon>Daphnia</taxon>
    </lineage>
</organism>
<dbReference type="STRING" id="35525.A0A0P5ZHF8"/>
<comment type="cofactor">
    <cofactor evidence="1">
        <name>thiamine diphosphate</name>
        <dbReference type="ChEBI" id="CHEBI:58937"/>
    </cofactor>
</comment>
<dbReference type="InterPro" id="IPR031717">
    <property type="entry name" value="ODO-1/KGD_C"/>
</dbReference>
<dbReference type="Gene3D" id="3.40.50.12470">
    <property type="match status" value="1"/>
</dbReference>
<dbReference type="Pfam" id="PF02779">
    <property type="entry name" value="Transket_pyr"/>
    <property type="match status" value="1"/>
</dbReference>
<dbReference type="PIRSF" id="PIRSF000157">
    <property type="entry name" value="Oxoglu_dh_E1"/>
    <property type="match status" value="1"/>
</dbReference>
<evidence type="ECO:0000256" key="2">
    <source>
        <dbReference type="ARBA" id="ARBA00006936"/>
    </source>
</evidence>
<keyword evidence="10" id="KW-1185">Reference proteome</keyword>
<proteinExistence type="inferred from homology"/>
<dbReference type="NCBIfam" id="TIGR00239">
    <property type="entry name" value="2oxo_dh_E1"/>
    <property type="match status" value="1"/>
</dbReference>